<reference evidence="3 4" key="1">
    <citation type="submission" date="2022-12" db="EMBL/GenBank/DDBJ databases">
        <title>Chromosome-scale assembly of the Ensete ventricosum genome.</title>
        <authorList>
            <person name="Dussert Y."/>
            <person name="Stocks J."/>
            <person name="Wendawek A."/>
            <person name="Woldeyes F."/>
            <person name="Nichols R.A."/>
            <person name="Borrell J.S."/>
        </authorList>
    </citation>
    <scope>NUCLEOTIDE SEQUENCE [LARGE SCALE GENOMIC DNA]</scope>
    <source>
        <strain evidence="4">cv. Maze</strain>
        <tissue evidence="3">Seeds</tissue>
    </source>
</reference>
<gene>
    <name evidence="3" type="ORF">OPV22_023033</name>
</gene>
<keyword evidence="2" id="KW-0472">Membrane</keyword>
<dbReference type="Proteomes" id="UP001222027">
    <property type="component" value="Unassembled WGS sequence"/>
</dbReference>
<keyword evidence="2" id="KW-0812">Transmembrane</keyword>
<name>A0AAV8QL07_ENSVE</name>
<evidence type="ECO:0000313" key="3">
    <source>
        <dbReference type="EMBL" id="KAJ8479306.1"/>
    </source>
</evidence>
<dbReference type="AlphaFoldDB" id="A0AAV8QL07"/>
<evidence type="ECO:0000256" key="2">
    <source>
        <dbReference type="SAM" id="Phobius"/>
    </source>
</evidence>
<keyword evidence="2" id="KW-1133">Transmembrane helix</keyword>
<evidence type="ECO:0000313" key="4">
    <source>
        <dbReference type="Proteomes" id="UP001222027"/>
    </source>
</evidence>
<feature type="transmembrane region" description="Helical" evidence="2">
    <location>
        <begin position="90"/>
        <end position="112"/>
    </location>
</feature>
<protein>
    <submittedName>
        <fullName evidence="3">Uncharacterized protein</fullName>
    </submittedName>
</protein>
<accession>A0AAV8QL07</accession>
<feature type="transmembrane region" description="Helical" evidence="2">
    <location>
        <begin position="7"/>
        <end position="23"/>
    </location>
</feature>
<evidence type="ECO:0000256" key="1">
    <source>
        <dbReference type="SAM" id="MobiDB-lite"/>
    </source>
</evidence>
<proteinExistence type="predicted"/>
<organism evidence="3 4">
    <name type="scientific">Ensete ventricosum</name>
    <name type="common">Abyssinian banana</name>
    <name type="synonym">Musa ensete</name>
    <dbReference type="NCBI Taxonomy" id="4639"/>
    <lineage>
        <taxon>Eukaryota</taxon>
        <taxon>Viridiplantae</taxon>
        <taxon>Streptophyta</taxon>
        <taxon>Embryophyta</taxon>
        <taxon>Tracheophyta</taxon>
        <taxon>Spermatophyta</taxon>
        <taxon>Magnoliopsida</taxon>
        <taxon>Liliopsida</taxon>
        <taxon>Zingiberales</taxon>
        <taxon>Musaceae</taxon>
        <taxon>Ensete</taxon>
    </lineage>
</organism>
<feature type="region of interest" description="Disordered" evidence="1">
    <location>
        <begin position="41"/>
        <end position="72"/>
    </location>
</feature>
<comment type="caution">
    <text evidence="3">The sequence shown here is derived from an EMBL/GenBank/DDBJ whole genome shotgun (WGS) entry which is preliminary data.</text>
</comment>
<keyword evidence="4" id="KW-1185">Reference proteome</keyword>
<dbReference type="EMBL" id="JAQQAF010000006">
    <property type="protein sequence ID" value="KAJ8479306.1"/>
    <property type="molecule type" value="Genomic_DNA"/>
</dbReference>
<feature type="compositionally biased region" description="Acidic residues" evidence="1">
    <location>
        <begin position="62"/>
        <end position="71"/>
    </location>
</feature>
<sequence>MCGNCEYFGVLYLLFLMIIYPPPKLSHQDDPDRRIQKSSQFVLSRQGTTREHSPSYLFPSHDDDDDGGDGFDLEKETEAEERAELLKYCFLLFVISAGVPFLLLPPICLFPIADSAMGNSQEGRYGGSKTHSCMHSPPRFSDYYIRVIG</sequence>